<dbReference type="PANTHER" id="PTHR22600">
    <property type="entry name" value="BETA-HEXOSAMINIDASE"/>
    <property type="match status" value="1"/>
</dbReference>
<dbReference type="InterPro" id="IPR015882">
    <property type="entry name" value="HEX_bac_N"/>
</dbReference>
<evidence type="ECO:0000256" key="3">
    <source>
        <dbReference type="ARBA" id="ARBA00012663"/>
    </source>
</evidence>
<keyword evidence="5" id="KW-0326">Glycosidase</keyword>
<dbReference type="Pfam" id="PF02838">
    <property type="entry name" value="Glyco_hydro_20b"/>
    <property type="match status" value="1"/>
</dbReference>
<evidence type="ECO:0000259" key="7">
    <source>
        <dbReference type="Pfam" id="PF00728"/>
    </source>
</evidence>
<dbReference type="GO" id="GO:0005975">
    <property type="term" value="P:carbohydrate metabolic process"/>
    <property type="evidence" value="ECO:0007669"/>
    <property type="project" value="InterPro"/>
</dbReference>
<sequence>MPAYPPILPRPRHLTPREGQFTFSAQTALLADEAAEGVAAFLRDDLARVAGIRLMPGDSSGNRVEFRLDEGLAALGEEGYRLEVSPQRILARAPAPRGLFYALQTLRQLLPVEIYSPTLQPGIEWCVPCVEIEDRPRFSWRGAMLDVARHFMPLEFIFQWIDLLALHKMNRFHWHLTDDQGWRIEIKKYPRLTEVGAWRKQTMVGHFDGRLEGLVFDGIPHGGFYTQEEVRRVVEYARARFVQVVPEIEMPGHSQAAIAAYPYLGNTGEAVEVSQVWGIHEHVFNVEERTFQFLTDVLEEVLDLFPDAFIHVGGDECPKKEWRESPSAQARMRELGLKNEDELQSWFIRRIDRFLTEQGRRLIGWDEILEGGLAENAAVMSWRGEEGGIAAANAGHDVVMAPYTFTYLDYYQSEDRAREPLAIGGYLPLEKVYLYDPLPAAIAPDRVHHVLGTQAQLWTEYIATPQHCQYMAFPRLCALAETAWLPPEQKDLADFKRRLRTHLRRLDVLGVAYRRPEDPD</sequence>
<comment type="similarity">
    <text evidence="2">Belongs to the glycosyl hydrolase 20 family.</text>
</comment>
<comment type="catalytic activity">
    <reaction evidence="1">
        <text>Hydrolysis of terminal non-reducing N-acetyl-D-hexosamine residues in N-acetyl-beta-D-hexosaminides.</text>
        <dbReference type="EC" id="3.2.1.52"/>
    </reaction>
</comment>
<feature type="active site" description="Proton donor" evidence="6">
    <location>
        <position position="316"/>
    </location>
</feature>
<reference evidence="9 10" key="1">
    <citation type="journal article" date="2018" name="Nat. Biotechnol.">
        <title>A standardized bacterial taxonomy based on genome phylogeny substantially revises the tree of life.</title>
        <authorList>
            <person name="Parks D.H."/>
            <person name="Chuvochina M."/>
            <person name="Waite D.W."/>
            <person name="Rinke C."/>
            <person name="Skarshewski A."/>
            <person name="Chaumeil P.A."/>
            <person name="Hugenholtz P."/>
        </authorList>
    </citation>
    <scope>NUCLEOTIDE SEQUENCE [LARGE SCALE GENOMIC DNA]</scope>
    <source>
        <strain evidence="9">UBA8781</strain>
    </source>
</reference>
<dbReference type="InterPro" id="IPR017853">
    <property type="entry name" value="GH"/>
</dbReference>
<name>A0A3D1JIH4_9CHLR</name>
<evidence type="ECO:0000256" key="1">
    <source>
        <dbReference type="ARBA" id="ARBA00001231"/>
    </source>
</evidence>
<dbReference type="InterPro" id="IPR025705">
    <property type="entry name" value="Beta_hexosaminidase_sua/sub"/>
</dbReference>
<evidence type="ECO:0000256" key="4">
    <source>
        <dbReference type="ARBA" id="ARBA00022801"/>
    </source>
</evidence>
<gene>
    <name evidence="9" type="ORF">DEQ80_11020</name>
</gene>
<dbReference type="GO" id="GO:0004563">
    <property type="term" value="F:beta-N-acetylhexosaminidase activity"/>
    <property type="evidence" value="ECO:0007669"/>
    <property type="project" value="UniProtKB-EC"/>
</dbReference>
<dbReference type="InterPro" id="IPR029018">
    <property type="entry name" value="Hex-like_dom2"/>
</dbReference>
<dbReference type="Gene3D" id="3.20.20.80">
    <property type="entry name" value="Glycosidases"/>
    <property type="match status" value="1"/>
</dbReference>
<dbReference type="Proteomes" id="UP000264141">
    <property type="component" value="Unassembled WGS sequence"/>
</dbReference>
<keyword evidence="4" id="KW-0378">Hydrolase</keyword>
<evidence type="ECO:0000256" key="6">
    <source>
        <dbReference type="PIRSR" id="PIRSR625705-1"/>
    </source>
</evidence>
<proteinExistence type="inferred from homology"/>
<dbReference type="SUPFAM" id="SSF55545">
    <property type="entry name" value="beta-N-acetylhexosaminidase-like domain"/>
    <property type="match status" value="1"/>
</dbReference>
<dbReference type="PIRSF" id="PIRSF001093">
    <property type="entry name" value="B-hxosamndse_ab_euk"/>
    <property type="match status" value="1"/>
</dbReference>
<comment type="caution">
    <text evidence="9">The sequence shown here is derived from an EMBL/GenBank/DDBJ whole genome shotgun (WGS) entry which is preliminary data.</text>
</comment>
<dbReference type="GO" id="GO:0030203">
    <property type="term" value="P:glycosaminoglycan metabolic process"/>
    <property type="evidence" value="ECO:0007669"/>
    <property type="project" value="TreeGrafter"/>
</dbReference>
<organism evidence="9 10">
    <name type="scientific">Anaerolinea thermolimosa</name>
    <dbReference type="NCBI Taxonomy" id="229919"/>
    <lineage>
        <taxon>Bacteria</taxon>
        <taxon>Bacillati</taxon>
        <taxon>Chloroflexota</taxon>
        <taxon>Anaerolineae</taxon>
        <taxon>Anaerolineales</taxon>
        <taxon>Anaerolineaceae</taxon>
        <taxon>Anaerolinea</taxon>
    </lineage>
</organism>
<dbReference type="PRINTS" id="PR00738">
    <property type="entry name" value="GLHYDRLASE20"/>
</dbReference>
<dbReference type="PANTHER" id="PTHR22600:SF57">
    <property type="entry name" value="BETA-N-ACETYLHEXOSAMINIDASE"/>
    <property type="match status" value="1"/>
</dbReference>
<protein>
    <recommendedName>
        <fullName evidence="3">beta-N-acetylhexosaminidase</fullName>
        <ecNumber evidence="3">3.2.1.52</ecNumber>
    </recommendedName>
</protein>
<feature type="domain" description="Beta-hexosaminidase bacterial type N-terminal" evidence="8">
    <location>
        <begin position="5"/>
        <end position="134"/>
    </location>
</feature>
<dbReference type="GO" id="GO:0016020">
    <property type="term" value="C:membrane"/>
    <property type="evidence" value="ECO:0007669"/>
    <property type="project" value="TreeGrafter"/>
</dbReference>
<dbReference type="AlphaFoldDB" id="A0A3D1JIH4"/>
<dbReference type="SUPFAM" id="SSF51445">
    <property type="entry name" value="(Trans)glycosidases"/>
    <property type="match status" value="1"/>
</dbReference>
<dbReference type="EMBL" id="DPBP01000041">
    <property type="protein sequence ID" value="HCE18381.1"/>
    <property type="molecule type" value="Genomic_DNA"/>
</dbReference>
<evidence type="ECO:0000256" key="2">
    <source>
        <dbReference type="ARBA" id="ARBA00006285"/>
    </source>
</evidence>
<evidence type="ECO:0000256" key="5">
    <source>
        <dbReference type="ARBA" id="ARBA00023295"/>
    </source>
</evidence>
<dbReference type="STRING" id="229919.GCA_001050195_00083"/>
<dbReference type="Gene3D" id="3.30.379.10">
    <property type="entry name" value="Chitobiase/beta-hexosaminidase domain 2-like"/>
    <property type="match status" value="1"/>
</dbReference>
<dbReference type="InterPro" id="IPR015883">
    <property type="entry name" value="Glyco_hydro_20_cat"/>
</dbReference>
<evidence type="ECO:0000313" key="9">
    <source>
        <dbReference type="EMBL" id="HCE18381.1"/>
    </source>
</evidence>
<evidence type="ECO:0000313" key="10">
    <source>
        <dbReference type="Proteomes" id="UP000264141"/>
    </source>
</evidence>
<dbReference type="Pfam" id="PF00728">
    <property type="entry name" value="Glyco_hydro_20"/>
    <property type="match status" value="1"/>
</dbReference>
<accession>A0A3D1JIH4</accession>
<evidence type="ECO:0000259" key="8">
    <source>
        <dbReference type="Pfam" id="PF02838"/>
    </source>
</evidence>
<dbReference type="CDD" id="cd06563">
    <property type="entry name" value="GH20_chitobiase-like"/>
    <property type="match status" value="1"/>
</dbReference>
<feature type="domain" description="Glycoside hydrolase family 20 catalytic" evidence="7">
    <location>
        <begin position="138"/>
        <end position="485"/>
    </location>
</feature>
<dbReference type="EC" id="3.2.1.52" evidence="3"/>